<dbReference type="SUPFAM" id="SSF52540">
    <property type="entry name" value="P-loop containing nucleoside triphosphate hydrolases"/>
    <property type="match status" value="1"/>
</dbReference>
<dbReference type="GO" id="GO:0016787">
    <property type="term" value="F:hydrolase activity"/>
    <property type="evidence" value="ECO:0007669"/>
    <property type="project" value="UniProtKB-KW"/>
</dbReference>
<dbReference type="InterPro" id="IPR045063">
    <property type="entry name" value="Dynamin_N"/>
</dbReference>
<evidence type="ECO:0000313" key="4">
    <source>
        <dbReference type="Proteomes" id="UP000276437"/>
    </source>
</evidence>
<dbReference type="EC" id="3.6.5.5" evidence="3"/>
<feature type="coiled-coil region" evidence="1">
    <location>
        <begin position="556"/>
        <end position="590"/>
    </location>
</feature>
<dbReference type="InterPro" id="IPR051943">
    <property type="entry name" value="TRAFAC_Dynamin-like_GTPase"/>
</dbReference>
<feature type="coiled-coil region" evidence="1">
    <location>
        <begin position="322"/>
        <end position="378"/>
    </location>
</feature>
<evidence type="ECO:0000313" key="3">
    <source>
        <dbReference type="EMBL" id="BBB91150.1"/>
    </source>
</evidence>
<keyword evidence="4" id="KW-1185">Reference proteome</keyword>
<keyword evidence="3" id="KW-0378">Hydrolase</keyword>
<dbReference type="EMBL" id="AP018449">
    <property type="protein sequence ID" value="BBB91150.1"/>
    <property type="molecule type" value="Genomic_DNA"/>
</dbReference>
<dbReference type="KEGG" id="mana:MAMMFC1_01821"/>
<proteinExistence type="predicted"/>
<evidence type="ECO:0000256" key="1">
    <source>
        <dbReference type="SAM" id="Coils"/>
    </source>
</evidence>
<dbReference type="AlphaFoldDB" id="A0A348AJA2"/>
<sequence>MAEDRGVDQEEGLAVLLAEADGRLKQAGRRFAPYAVRAGELAARLREERFHLAVLGQFKRGKSSLINALLGGEFLPASSVPMTALPTVIGRGNTRWAKITFADGRTDEGTFSDDSALEAYLSRFVAEQANPGNRLGVNQVDVEYPASLLAGGITLIDTPGIGSTFQHNTDTTLQFLSQCDAALFVVSADPPITAAEVAFLQAVQQHVRRFFFVLNKADYLSASEREVVAGFLRQVLQEKAGVAAPIPVYLVSARQALSAKKAGDRNLLAESGLSLLEETLIAFFRQEKQAVLTAAIGAKLAAVLQEALLELELTVRALELPVDELTTKQALLAQKLTELTAEQRLAGDLLAGDRKRTLAFLEEQAAALRKKAGEYLDRIVAEQLGGYRPGLEQEVQAALAETVPTFFDRELKAASDRFGEYIAGVLAPHQQRAEMLVSSVRQAAASIFALDYQVTEQATVFYMKRQPYWVKEKWKTGLGGIPHTWLESLLPASVRLARIRKRLEQQAEELVLQNVENLRWALWQNAETTFHSFGETLKTRLLEAVSGTSQAVAAATAQKQGQVEAAKAELVRLQEEAEALRQLVRRAAALCLSR</sequence>
<dbReference type="InterPro" id="IPR027417">
    <property type="entry name" value="P-loop_NTPase"/>
</dbReference>
<dbReference type="OrthoDB" id="9802035at2"/>
<dbReference type="Proteomes" id="UP000276437">
    <property type="component" value="Chromosome"/>
</dbReference>
<name>A0A348AJA2_9FIRM</name>
<dbReference type="Gene3D" id="3.40.50.300">
    <property type="entry name" value="P-loop containing nucleotide triphosphate hydrolases"/>
    <property type="match status" value="1"/>
</dbReference>
<dbReference type="Pfam" id="PF00350">
    <property type="entry name" value="Dynamin_N"/>
    <property type="match status" value="1"/>
</dbReference>
<dbReference type="RefSeq" id="WP_126308212.1">
    <property type="nucleotide sequence ID" value="NZ_AP018449.1"/>
</dbReference>
<evidence type="ECO:0000259" key="2">
    <source>
        <dbReference type="Pfam" id="PF00350"/>
    </source>
</evidence>
<keyword evidence="1" id="KW-0175">Coiled coil</keyword>
<protein>
    <submittedName>
        <fullName evidence="3">Bacterial dynamin-like protein</fullName>
        <ecNumber evidence="3">3.6.5.5</ecNumber>
    </submittedName>
</protein>
<gene>
    <name evidence="3" type="ORF">MAMMFC1_01821</name>
</gene>
<accession>A0A348AJA2</accession>
<reference evidence="3 4" key="1">
    <citation type="journal article" date="2018" name="Int. J. Syst. Evol. Microbiol.">
        <title>Methylomusa anaerophila gen. nov., sp. nov., an anaerobic methanol-utilizing bacterium isolated from a microbial fuel cell.</title>
        <authorList>
            <person name="Amano N."/>
            <person name="Yamamuro A."/>
            <person name="Miyahara M."/>
            <person name="Kouzuma A."/>
            <person name="Abe T."/>
            <person name="Watanabe K."/>
        </authorList>
    </citation>
    <scope>NUCLEOTIDE SEQUENCE [LARGE SCALE GENOMIC DNA]</scope>
    <source>
        <strain evidence="3 4">MMFC1</strain>
    </source>
</reference>
<dbReference type="CDD" id="cd09912">
    <property type="entry name" value="DLP_2"/>
    <property type="match status" value="1"/>
</dbReference>
<organism evidence="3 4">
    <name type="scientific">Methylomusa anaerophila</name>
    <dbReference type="NCBI Taxonomy" id="1930071"/>
    <lineage>
        <taxon>Bacteria</taxon>
        <taxon>Bacillati</taxon>
        <taxon>Bacillota</taxon>
        <taxon>Negativicutes</taxon>
        <taxon>Selenomonadales</taxon>
        <taxon>Sporomusaceae</taxon>
        <taxon>Methylomusa</taxon>
    </lineage>
</organism>
<dbReference type="PANTHER" id="PTHR43681:SF1">
    <property type="entry name" value="SARCALUMENIN"/>
    <property type="match status" value="1"/>
</dbReference>
<feature type="domain" description="Dynamin N-terminal" evidence="2">
    <location>
        <begin position="52"/>
        <end position="217"/>
    </location>
</feature>
<dbReference type="PANTHER" id="PTHR43681">
    <property type="entry name" value="TRANSMEMBRANE GTPASE FZO"/>
    <property type="match status" value="1"/>
</dbReference>